<keyword evidence="2" id="KW-1003">Cell membrane</keyword>
<dbReference type="RefSeq" id="WP_150060368.1">
    <property type="nucleotide sequence ID" value="NZ_JACHII010000001.1"/>
</dbReference>
<reference evidence="8 9" key="1">
    <citation type="submission" date="2019-09" db="EMBL/GenBank/DDBJ databases">
        <title>Genome sequence of Roseospira marina, one of the more divergent members of the non-sulfur purple photosynthetic bacterial family, the Rhodospirillaceae.</title>
        <authorList>
            <person name="Meyer T."/>
            <person name="Kyndt J."/>
        </authorList>
    </citation>
    <scope>NUCLEOTIDE SEQUENCE [LARGE SCALE GENOMIC DNA]</scope>
    <source>
        <strain evidence="8 9">DSM 15113</strain>
    </source>
</reference>
<feature type="transmembrane region" description="Helical" evidence="6">
    <location>
        <begin position="33"/>
        <end position="53"/>
    </location>
</feature>
<comment type="caution">
    <text evidence="8">The sequence shown here is derived from an EMBL/GenBank/DDBJ whole genome shotgun (WGS) entry which is preliminary data.</text>
</comment>
<evidence type="ECO:0000256" key="1">
    <source>
        <dbReference type="ARBA" id="ARBA00004651"/>
    </source>
</evidence>
<name>A0A5M6IG08_9PROT</name>
<evidence type="ECO:0000313" key="9">
    <source>
        <dbReference type="Proteomes" id="UP000324065"/>
    </source>
</evidence>
<dbReference type="GO" id="GO:0004190">
    <property type="term" value="F:aspartic-type endopeptidase activity"/>
    <property type="evidence" value="ECO:0007669"/>
    <property type="project" value="InterPro"/>
</dbReference>
<dbReference type="Gene3D" id="1.20.120.1220">
    <property type="match status" value="1"/>
</dbReference>
<feature type="transmembrane region" description="Helical" evidence="6">
    <location>
        <begin position="59"/>
        <end position="79"/>
    </location>
</feature>
<feature type="transmembrane region" description="Helical" evidence="6">
    <location>
        <begin position="100"/>
        <end position="119"/>
    </location>
</feature>
<feature type="transmembrane region" description="Helical" evidence="6">
    <location>
        <begin position="147"/>
        <end position="166"/>
    </location>
</feature>
<dbReference type="PANTHER" id="PTHR36506:SF1">
    <property type="entry name" value="PREFLAGELLIN PEPTIDASE"/>
    <property type="match status" value="1"/>
</dbReference>
<organism evidence="8 9">
    <name type="scientific">Roseospira marina</name>
    <dbReference type="NCBI Taxonomy" id="140057"/>
    <lineage>
        <taxon>Bacteria</taxon>
        <taxon>Pseudomonadati</taxon>
        <taxon>Pseudomonadota</taxon>
        <taxon>Alphaproteobacteria</taxon>
        <taxon>Rhodospirillales</taxon>
        <taxon>Rhodospirillaceae</taxon>
        <taxon>Roseospira</taxon>
    </lineage>
</organism>
<feature type="transmembrane region" description="Helical" evidence="6">
    <location>
        <begin position="6"/>
        <end position="26"/>
    </location>
</feature>
<dbReference type="OrthoDB" id="5329005at2"/>
<dbReference type="GO" id="GO:0005886">
    <property type="term" value="C:plasma membrane"/>
    <property type="evidence" value="ECO:0007669"/>
    <property type="project" value="UniProtKB-SubCell"/>
</dbReference>
<proteinExistence type="predicted"/>
<accession>A0A5M6IG08</accession>
<evidence type="ECO:0000256" key="4">
    <source>
        <dbReference type="ARBA" id="ARBA00022989"/>
    </source>
</evidence>
<dbReference type="InterPro" id="IPR052218">
    <property type="entry name" value="Preflagellin_Peptidase"/>
</dbReference>
<sequence>MDGVTQWVEFAVVLICAAAAVQDLFYREIGNSLSLAIVALFVVMPFSGVWAWASLPAVVGPAVAVFVVCAVLFVVGVLGGGDVKLLGATSLWITPGHVSAFLLSVALIGGLLSLLYLALRWMSPQRQQKQGAVDRFCPGDHERSKTIPYGVAIAAGALSMWCLGAMGPPMLARVG</sequence>
<evidence type="ECO:0000256" key="5">
    <source>
        <dbReference type="ARBA" id="ARBA00023136"/>
    </source>
</evidence>
<keyword evidence="3 6" id="KW-0812">Transmembrane</keyword>
<dbReference type="Pfam" id="PF01478">
    <property type="entry name" value="Peptidase_A24"/>
    <property type="match status" value="1"/>
</dbReference>
<gene>
    <name evidence="8" type="ORF">F1188_00205</name>
</gene>
<keyword evidence="5 6" id="KW-0472">Membrane</keyword>
<dbReference type="PANTHER" id="PTHR36506">
    <property type="entry name" value="PREFLAGELLIN PEPTIDASE"/>
    <property type="match status" value="1"/>
</dbReference>
<evidence type="ECO:0000256" key="6">
    <source>
        <dbReference type="SAM" id="Phobius"/>
    </source>
</evidence>
<protein>
    <recommendedName>
        <fullName evidence="7">Prepilin type IV endopeptidase peptidase domain-containing protein</fullName>
    </recommendedName>
</protein>
<dbReference type="EMBL" id="VWPJ01000001">
    <property type="protein sequence ID" value="KAA5607230.1"/>
    <property type="molecule type" value="Genomic_DNA"/>
</dbReference>
<dbReference type="AlphaFoldDB" id="A0A5M6IG08"/>
<dbReference type="InterPro" id="IPR000045">
    <property type="entry name" value="Prepilin_IV_endopep_pep"/>
</dbReference>
<dbReference type="Proteomes" id="UP000324065">
    <property type="component" value="Unassembled WGS sequence"/>
</dbReference>
<keyword evidence="9" id="KW-1185">Reference proteome</keyword>
<comment type="subcellular location">
    <subcellularLocation>
        <location evidence="1">Cell membrane</location>
        <topology evidence="1">Multi-pass membrane protein</topology>
    </subcellularLocation>
</comment>
<evidence type="ECO:0000256" key="3">
    <source>
        <dbReference type="ARBA" id="ARBA00022692"/>
    </source>
</evidence>
<evidence type="ECO:0000256" key="2">
    <source>
        <dbReference type="ARBA" id="ARBA00022475"/>
    </source>
</evidence>
<evidence type="ECO:0000313" key="8">
    <source>
        <dbReference type="EMBL" id="KAA5607230.1"/>
    </source>
</evidence>
<evidence type="ECO:0000259" key="7">
    <source>
        <dbReference type="Pfam" id="PF01478"/>
    </source>
</evidence>
<keyword evidence="4 6" id="KW-1133">Transmembrane helix</keyword>
<feature type="domain" description="Prepilin type IV endopeptidase peptidase" evidence="7">
    <location>
        <begin position="11"/>
        <end position="113"/>
    </location>
</feature>